<gene>
    <name evidence="1" type="ordered locus">Oter_0516</name>
</gene>
<dbReference type="AlphaFoldDB" id="B1ZRW4"/>
<dbReference type="HOGENOM" id="CLU_2233771_0_0_0"/>
<proteinExistence type="predicted"/>
<dbReference type="InterPro" id="IPR013783">
    <property type="entry name" value="Ig-like_fold"/>
</dbReference>
<organism evidence="1 2">
    <name type="scientific">Opitutus terrae (strain DSM 11246 / JCM 15787 / PB90-1)</name>
    <dbReference type="NCBI Taxonomy" id="452637"/>
    <lineage>
        <taxon>Bacteria</taxon>
        <taxon>Pseudomonadati</taxon>
        <taxon>Verrucomicrobiota</taxon>
        <taxon>Opitutia</taxon>
        <taxon>Opitutales</taxon>
        <taxon>Opitutaceae</taxon>
        <taxon>Opitutus</taxon>
    </lineage>
</organism>
<reference evidence="1 2" key="1">
    <citation type="journal article" date="2011" name="J. Bacteriol.">
        <title>Genome sequence of the verrucomicrobium Opitutus terrae PB90-1, an abundant inhabitant of rice paddy soil ecosystems.</title>
        <authorList>
            <person name="van Passel M.W."/>
            <person name="Kant R."/>
            <person name="Palva A."/>
            <person name="Copeland A."/>
            <person name="Lucas S."/>
            <person name="Lapidus A."/>
            <person name="Glavina del Rio T."/>
            <person name="Pitluck S."/>
            <person name="Goltsman E."/>
            <person name="Clum A."/>
            <person name="Sun H."/>
            <person name="Schmutz J."/>
            <person name="Larimer F.W."/>
            <person name="Land M.L."/>
            <person name="Hauser L."/>
            <person name="Kyrpides N."/>
            <person name="Mikhailova N."/>
            <person name="Richardson P.P."/>
            <person name="Janssen P.H."/>
            <person name="de Vos W.M."/>
            <person name="Smidt H."/>
        </authorList>
    </citation>
    <scope>NUCLEOTIDE SEQUENCE [LARGE SCALE GENOMIC DNA]</scope>
    <source>
        <strain evidence="2">DSM 11246 / JCM 15787 / PB90-1</strain>
    </source>
</reference>
<dbReference type="EMBL" id="CP001032">
    <property type="protein sequence ID" value="ACB73806.1"/>
    <property type="molecule type" value="Genomic_DNA"/>
</dbReference>
<accession>B1ZRW4</accession>
<sequence length="105" mass="11517">MPQSAVEVHTLHPTFSWKPAAGVAAYDFAIWFVGPDGAPGESQYYTENIEGTEHTPPGGLLPGEYFWSVKPHGSTVWATASFTQVNPLWVSWGRGLPFRIKISAK</sequence>
<dbReference type="Gene3D" id="2.60.40.10">
    <property type="entry name" value="Immunoglobulins"/>
    <property type="match status" value="1"/>
</dbReference>
<keyword evidence="2" id="KW-1185">Reference proteome</keyword>
<dbReference type="STRING" id="452637.Oter_0516"/>
<evidence type="ECO:0000313" key="2">
    <source>
        <dbReference type="Proteomes" id="UP000007013"/>
    </source>
</evidence>
<name>B1ZRW4_OPITP</name>
<protein>
    <submittedName>
        <fullName evidence="1">Uncharacterized protein</fullName>
    </submittedName>
</protein>
<evidence type="ECO:0000313" key="1">
    <source>
        <dbReference type="EMBL" id="ACB73806.1"/>
    </source>
</evidence>
<dbReference type="Proteomes" id="UP000007013">
    <property type="component" value="Chromosome"/>
</dbReference>
<dbReference type="KEGG" id="ote:Oter_0516"/>